<protein>
    <submittedName>
        <fullName evidence="4">Uncharacterized protein</fullName>
    </submittedName>
</protein>
<dbReference type="InterPro" id="IPR019734">
    <property type="entry name" value="TPR_rpt"/>
</dbReference>
<dbReference type="PANTHER" id="PTHR11242">
    <property type="entry name" value="ARYL HYDROCARBON RECEPTOR INTERACTING PROTEIN RELATED"/>
    <property type="match status" value="1"/>
</dbReference>
<evidence type="ECO:0000256" key="1">
    <source>
        <dbReference type="ARBA" id="ARBA00022737"/>
    </source>
</evidence>
<feature type="repeat" description="TPR" evidence="3">
    <location>
        <begin position="309"/>
        <end position="342"/>
    </location>
</feature>
<evidence type="ECO:0000313" key="4">
    <source>
        <dbReference type="EMBL" id="CAE0783995.1"/>
    </source>
</evidence>
<dbReference type="InterPro" id="IPR011990">
    <property type="entry name" value="TPR-like_helical_dom_sf"/>
</dbReference>
<organism evidence="4">
    <name type="scientific">Chrysotila carterae</name>
    <name type="common">Marine alga</name>
    <name type="synonym">Syracosphaera carterae</name>
    <dbReference type="NCBI Taxonomy" id="13221"/>
    <lineage>
        <taxon>Eukaryota</taxon>
        <taxon>Haptista</taxon>
        <taxon>Haptophyta</taxon>
        <taxon>Prymnesiophyceae</taxon>
        <taxon>Isochrysidales</taxon>
        <taxon>Isochrysidaceae</taxon>
        <taxon>Chrysotila</taxon>
    </lineage>
</organism>
<dbReference type="AlphaFoldDB" id="A0A7S4C1E6"/>
<keyword evidence="2 3" id="KW-0802">TPR repeat</keyword>
<proteinExistence type="predicted"/>
<keyword evidence="1" id="KW-0677">Repeat</keyword>
<evidence type="ECO:0000256" key="2">
    <source>
        <dbReference type="ARBA" id="ARBA00022803"/>
    </source>
</evidence>
<evidence type="ECO:0000256" key="3">
    <source>
        <dbReference type="PROSITE-ProRule" id="PRU00339"/>
    </source>
</evidence>
<gene>
    <name evidence="4" type="ORF">PCAR00345_LOCUS36699</name>
</gene>
<accession>A0A7S4C1E6</accession>
<sequence length="362" mass="39381">MPPPAGGPTFSYVLIPWDDSEPLQQLSLRNPTDLQESLGCLTTELQGHFRKYGGSVGDEGKEALKKSLQEQMEKQGSSKGTEVDPKMLAQMASSQTVDIVQLLPATEASKWYGVTMYVDDKGVAKGAPVNRRASDICAQCGMPTEVRGDAFVARAWDDQDGFQRLDFSISELASDAAWMVEARSKNANRMNLEQAAAKLNLSGPAKPAEPELPYDERLDKASELRAEGTTAFKASDVGAAATKYEAALALFTPSPPPPQGEDAAAMLKQATELRLACLLNLAACRLKQQRYYDVISACDLAIEIDDGSAKAWFRRGQACMALQQFGAARKNLTRAATLLPSSREIRDEIERCKQLAEERAAL</sequence>
<dbReference type="EMBL" id="HBIZ01058411">
    <property type="protein sequence ID" value="CAE0783995.1"/>
    <property type="molecule type" value="Transcribed_RNA"/>
</dbReference>
<dbReference type="PROSITE" id="PS50005">
    <property type="entry name" value="TPR"/>
    <property type="match status" value="1"/>
</dbReference>
<dbReference type="SMART" id="SM00028">
    <property type="entry name" value="TPR"/>
    <property type="match status" value="2"/>
</dbReference>
<dbReference type="Gene3D" id="1.25.40.10">
    <property type="entry name" value="Tetratricopeptide repeat domain"/>
    <property type="match status" value="1"/>
</dbReference>
<dbReference type="PANTHER" id="PTHR11242:SF0">
    <property type="entry name" value="TPR_REGION DOMAIN-CONTAINING PROTEIN"/>
    <property type="match status" value="1"/>
</dbReference>
<dbReference type="SUPFAM" id="SSF48452">
    <property type="entry name" value="TPR-like"/>
    <property type="match status" value="1"/>
</dbReference>
<reference evidence="4" key="1">
    <citation type="submission" date="2021-01" db="EMBL/GenBank/DDBJ databases">
        <authorList>
            <person name="Corre E."/>
            <person name="Pelletier E."/>
            <person name="Niang G."/>
            <person name="Scheremetjew M."/>
            <person name="Finn R."/>
            <person name="Kale V."/>
            <person name="Holt S."/>
            <person name="Cochrane G."/>
            <person name="Meng A."/>
            <person name="Brown T."/>
            <person name="Cohen L."/>
        </authorList>
    </citation>
    <scope>NUCLEOTIDE SEQUENCE</scope>
    <source>
        <strain evidence="4">CCMP645</strain>
    </source>
</reference>
<name>A0A7S4C1E6_CHRCT</name>
<dbReference type="InterPro" id="IPR039663">
    <property type="entry name" value="AIP/AIPL1/TTC9"/>
</dbReference>